<dbReference type="HOGENOM" id="CLU_2450433_0_0_3"/>
<dbReference type="SUPFAM" id="SSF47598">
    <property type="entry name" value="Ribbon-helix-helix"/>
    <property type="match status" value="1"/>
</dbReference>
<dbReference type="STRING" id="251221.gene:10758315"/>
<dbReference type="InterPro" id="IPR045944">
    <property type="entry name" value="DUF6364"/>
</dbReference>
<dbReference type="EMBL" id="BA000045">
    <property type="protein sequence ID" value="BAC88778.1"/>
    <property type="molecule type" value="Genomic_DNA"/>
</dbReference>
<dbReference type="AlphaFoldDB" id="Q7NMC9"/>
<protein>
    <submittedName>
        <fullName evidence="2">Gsr0837 protein</fullName>
    </submittedName>
</protein>
<proteinExistence type="predicted"/>
<keyword evidence="3" id="KW-1185">Reference proteome</keyword>
<dbReference type="OrthoDB" id="9815166at2"/>
<reference evidence="2 3" key="1">
    <citation type="journal article" date="2003" name="DNA Res.">
        <title>Complete genome structure of Gloeobacter violaceus PCC 7421, a cyanobacterium that lacks thylakoids.</title>
        <authorList>
            <person name="Nakamura Y."/>
            <person name="Kaneko T."/>
            <person name="Sato S."/>
            <person name="Mimuro M."/>
            <person name="Miyashita H."/>
            <person name="Tsuchiya T."/>
            <person name="Sasamoto S."/>
            <person name="Watanabe A."/>
            <person name="Kawashima K."/>
            <person name="Kishida Y."/>
            <person name="Kiyokawa C."/>
            <person name="Kohara M."/>
            <person name="Matsumoto M."/>
            <person name="Matsuno A."/>
            <person name="Nakazaki N."/>
            <person name="Shimpo S."/>
            <person name="Takeuchi C."/>
            <person name="Yamada M."/>
            <person name="Tabata S."/>
        </authorList>
    </citation>
    <scope>NUCLEOTIDE SEQUENCE [LARGE SCALE GENOMIC DNA]</scope>
    <source>
        <strain evidence="3">ATCC 29082 / PCC 7421</strain>
    </source>
</reference>
<gene>
    <name evidence="2" type="ordered locus">gsr0837</name>
</gene>
<evidence type="ECO:0000313" key="3">
    <source>
        <dbReference type="Proteomes" id="UP000000557"/>
    </source>
</evidence>
<feature type="region of interest" description="Disordered" evidence="1">
    <location>
        <begin position="29"/>
        <end position="54"/>
    </location>
</feature>
<evidence type="ECO:0000313" key="2">
    <source>
        <dbReference type="EMBL" id="BAC88778.1"/>
    </source>
</evidence>
<sequence>MPAMQTKLTIRLDKRLVDKVKRWAASRHRSASEAVERFSAQSPDPEALRTPKSSSWVRGLSGLLDEGQPAPTDEKLRDEYIDYLEGKYR</sequence>
<dbReference type="EnsemblBacteria" id="BAC88778">
    <property type="protein sequence ID" value="BAC88778"/>
    <property type="gene ID" value="BAC88778"/>
</dbReference>
<dbReference type="KEGG" id="gvi:gsr0837"/>
<dbReference type="Proteomes" id="UP000000557">
    <property type="component" value="Chromosome"/>
</dbReference>
<organism evidence="2 3">
    <name type="scientific">Gloeobacter violaceus (strain ATCC 29082 / PCC 7421)</name>
    <dbReference type="NCBI Taxonomy" id="251221"/>
    <lineage>
        <taxon>Bacteria</taxon>
        <taxon>Bacillati</taxon>
        <taxon>Cyanobacteriota</taxon>
        <taxon>Cyanophyceae</taxon>
        <taxon>Gloeobacterales</taxon>
        <taxon>Gloeobacteraceae</taxon>
        <taxon>Gloeobacter</taxon>
    </lineage>
</organism>
<reference evidence="2 3" key="2">
    <citation type="journal article" date="2003" name="DNA Res.">
        <title>Complete genome structure of Gloeobacter violaceus PCC 7421, a cyanobacterium that lacks thylakoids (supplement).</title>
        <authorList>
            <person name="Nakamura Y."/>
            <person name="Kaneko T."/>
            <person name="Sato S."/>
            <person name="Mimuro M."/>
            <person name="Miyashita H."/>
            <person name="Tsuchiya T."/>
            <person name="Sasamoto S."/>
            <person name="Watanabe A."/>
            <person name="Kawashima K."/>
            <person name="Kishida Y."/>
            <person name="Kiyokawa C."/>
            <person name="Kohara M."/>
            <person name="Matsumoto M."/>
            <person name="Matsuno A."/>
            <person name="Nakazaki N."/>
            <person name="Shimpo S."/>
            <person name="Takeuchi C."/>
            <person name="Yamada M."/>
            <person name="Tabata S."/>
        </authorList>
    </citation>
    <scope>NUCLEOTIDE SEQUENCE [LARGE SCALE GENOMIC DNA]</scope>
    <source>
        <strain evidence="3">ATCC 29082 / PCC 7421</strain>
    </source>
</reference>
<dbReference type="RefSeq" id="WP_011140839.1">
    <property type="nucleotide sequence ID" value="NC_005125.1"/>
</dbReference>
<dbReference type="Pfam" id="PF19891">
    <property type="entry name" value="DUF6364"/>
    <property type="match status" value="1"/>
</dbReference>
<dbReference type="GO" id="GO:0006355">
    <property type="term" value="P:regulation of DNA-templated transcription"/>
    <property type="evidence" value="ECO:0007669"/>
    <property type="project" value="InterPro"/>
</dbReference>
<dbReference type="InParanoid" id="Q7NMC9"/>
<name>Q7NMC9_GLOVI</name>
<dbReference type="InterPro" id="IPR010985">
    <property type="entry name" value="Ribbon_hlx_hlx"/>
</dbReference>
<evidence type="ECO:0000256" key="1">
    <source>
        <dbReference type="SAM" id="MobiDB-lite"/>
    </source>
</evidence>
<dbReference type="eggNOG" id="ENOG5031CTD">
    <property type="taxonomic scope" value="Bacteria"/>
</dbReference>
<accession>Q7NMC9</accession>